<dbReference type="EMBL" id="CP045798">
    <property type="protein sequence ID" value="QNB45684.1"/>
    <property type="molecule type" value="Genomic_DNA"/>
</dbReference>
<feature type="binding site" evidence="7">
    <location>
        <position position="41"/>
    </location>
    <ligand>
        <name>Fe cation</name>
        <dbReference type="ChEBI" id="CHEBI:24875"/>
        <label>1</label>
    </ligand>
</feature>
<protein>
    <submittedName>
        <fullName evidence="8">TIGR00282 family metallophosphoesterase</fullName>
    </submittedName>
</protein>
<dbReference type="InterPro" id="IPR029052">
    <property type="entry name" value="Metallo-depent_PP-like"/>
</dbReference>
<dbReference type="PANTHER" id="PTHR36303">
    <property type="entry name" value="2',3'-CYCLIC-NUCLEOTIDE 2'-PHOSPHODIESTERASE"/>
    <property type="match status" value="1"/>
</dbReference>
<dbReference type="KEGG" id="tfr:BR63_04785"/>
<feature type="active site" description="Proton donor" evidence="6">
    <location>
        <position position="69"/>
    </location>
</feature>
<evidence type="ECO:0000256" key="4">
    <source>
        <dbReference type="ARBA" id="ARBA00023004"/>
    </source>
</evidence>
<feature type="binding site" evidence="7">
    <location>
        <position position="68"/>
    </location>
    <ligand>
        <name>Fe cation</name>
        <dbReference type="ChEBI" id="CHEBI:24875"/>
        <label>2</label>
    </ligand>
</feature>
<evidence type="ECO:0000256" key="2">
    <source>
        <dbReference type="ARBA" id="ARBA00022723"/>
    </source>
</evidence>
<dbReference type="SUPFAM" id="SSF56300">
    <property type="entry name" value="Metallo-dependent phosphatases"/>
    <property type="match status" value="1"/>
</dbReference>
<dbReference type="GO" id="GO:0046872">
    <property type="term" value="F:metal ion binding"/>
    <property type="evidence" value="ECO:0007669"/>
    <property type="project" value="UniProtKB-KW"/>
</dbReference>
<evidence type="ECO:0000256" key="3">
    <source>
        <dbReference type="ARBA" id="ARBA00022801"/>
    </source>
</evidence>
<dbReference type="GO" id="GO:0004113">
    <property type="term" value="F:2',3'-cyclic-nucleotide 3'-phosphodiesterase activity"/>
    <property type="evidence" value="ECO:0007669"/>
    <property type="project" value="TreeGrafter"/>
</dbReference>
<feature type="binding site" evidence="7">
    <location>
        <position position="152"/>
    </location>
    <ligand>
        <name>Fe cation</name>
        <dbReference type="ChEBI" id="CHEBI:24875"/>
        <label>2</label>
    </ligand>
</feature>
<dbReference type="NCBIfam" id="TIGR00282">
    <property type="entry name" value="TIGR00282 family metallophosphoesterase"/>
    <property type="match status" value="1"/>
</dbReference>
<feature type="binding site" evidence="7">
    <location>
        <position position="40"/>
    </location>
    <ligand>
        <name>Fe cation</name>
        <dbReference type="ChEBI" id="CHEBI:24875"/>
        <label>2</label>
    </ligand>
</feature>
<accession>A0A7G6E0T0</accession>
<gene>
    <name evidence="8" type="ORF">BR63_04785</name>
</gene>
<evidence type="ECO:0000313" key="9">
    <source>
        <dbReference type="Proteomes" id="UP000515847"/>
    </source>
</evidence>
<reference evidence="8 9" key="1">
    <citation type="journal article" date="2019" name="Front. Microbiol.">
        <title>Thermoanaerosceptrum fracticalcis gen. nov. sp. nov., a Novel Fumarate-Fermenting Microorganism From a Deep Fractured Carbonate Aquifer of the US Great Basin.</title>
        <authorList>
            <person name="Hamilton-Brehm S.D."/>
            <person name="Stewart L.E."/>
            <person name="Zavarin M."/>
            <person name="Caldwell M."/>
            <person name="Lawson P.A."/>
            <person name="Onstott T.C."/>
            <person name="Grzymski J."/>
            <person name="Neveux I."/>
            <person name="Lollar B.S."/>
            <person name="Russell C.E."/>
            <person name="Moser D.P."/>
        </authorList>
    </citation>
    <scope>NUCLEOTIDE SEQUENCE [LARGE SCALE GENOMIC DNA]</scope>
    <source>
        <strain evidence="8 9">DRI-13</strain>
    </source>
</reference>
<evidence type="ECO:0000313" key="8">
    <source>
        <dbReference type="EMBL" id="QNB45684.1"/>
    </source>
</evidence>
<feature type="binding site" evidence="7">
    <location>
        <position position="40"/>
    </location>
    <ligand>
        <name>Fe cation</name>
        <dbReference type="ChEBI" id="CHEBI:24875"/>
        <label>1</label>
    </ligand>
</feature>
<dbReference type="CDD" id="cd07382">
    <property type="entry name" value="MPP_DR1281"/>
    <property type="match status" value="1"/>
</dbReference>
<organism evidence="8 9">
    <name type="scientific">Thermanaerosceptrum fracticalcis</name>
    <dbReference type="NCBI Taxonomy" id="1712410"/>
    <lineage>
        <taxon>Bacteria</taxon>
        <taxon>Bacillati</taxon>
        <taxon>Bacillota</taxon>
        <taxon>Clostridia</taxon>
        <taxon>Eubacteriales</taxon>
        <taxon>Peptococcaceae</taxon>
        <taxon>Thermanaerosceptrum</taxon>
    </lineage>
</organism>
<feature type="binding site" evidence="7">
    <location>
        <position position="177"/>
    </location>
    <ligand>
        <name>Fe cation</name>
        <dbReference type="ChEBI" id="CHEBI:24875"/>
        <label>2</label>
    </ligand>
</feature>
<sequence>MLRILMVGDIVGRPGRMAVKQLIHPLKKKYGIDFVIANGENAAGGNGLTQEIADELLNDGIDFITMGNHTWDKKEILEFIDLEPRLIRPANYPPGTPGRGSAVVRVTKDIKVGIVNLSGRVFLPPLDCPFRTAETIMNTLLKETKIIIIDFHAEATSEKIAFGWFMDGKASAVLGTHTHVPTADERILPQGTGYITDVGMTGPRDSVLGVKADIVISKFITQLPVRFEVAAGPAQLNGVLLHINETTGKTEHIVRIQETVTT</sequence>
<comment type="similarity">
    <text evidence="5">Belongs to the YmdB-like family.</text>
</comment>
<dbReference type="InterPro" id="IPR005235">
    <property type="entry name" value="YmdB-like"/>
</dbReference>
<dbReference type="RefSeq" id="WP_034419832.1">
    <property type="nucleotide sequence ID" value="NZ_CP045798.1"/>
</dbReference>
<keyword evidence="4" id="KW-0408">Iron</keyword>
<dbReference type="PIRSF" id="PIRSF004789">
    <property type="entry name" value="DR1281"/>
    <property type="match status" value="1"/>
</dbReference>
<keyword evidence="2 7" id="KW-0479">Metal-binding</keyword>
<dbReference type="OrthoDB" id="9801109at2"/>
<name>A0A7G6E0T0_THEFR</name>
<evidence type="ECO:0000256" key="7">
    <source>
        <dbReference type="PIRSR" id="PIRSR004789-51"/>
    </source>
</evidence>
<dbReference type="Proteomes" id="UP000515847">
    <property type="component" value="Chromosome"/>
</dbReference>
<evidence type="ECO:0000256" key="6">
    <source>
        <dbReference type="PIRSR" id="PIRSR004789-50"/>
    </source>
</evidence>
<dbReference type="Gene3D" id="3.60.21.10">
    <property type="match status" value="1"/>
</dbReference>
<feature type="binding site" evidence="7">
    <location>
        <position position="9"/>
    </location>
    <ligand>
        <name>Fe cation</name>
        <dbReference type="ChEBI" id="CHEBI:24875"/>
        <label>1</label>
    </ligand>
</feature>
<evidence type="ECO:0000256" key="5">
    <source>
        <dbReference type="ARBA" id="ARBA00061401"/>
    </source>
</evidence>
<keyword evidence="9" id="KW-1185">Reference proteome</keyword>
<dbReference type="Pfam" id="PF13277">
    <property type="entry name" value="YmdB"/>
    <property type="match status" value="1"/>
</dbReference>
<keyword evidence="3" id="KW-0378">Hydrolase</keyword>
<evidence type="ECO:0000256" key="1">
    <source>
        <dbReference type="ARBA" id="ARBA00001965"/>
    </source>
</evidence>
<dbReference type="PANTHER" id="PTHR36303:SF1">
    <property type="entry name" value="2',3'-CYCLIC-NUCLEOTIDE 2'-PHOSPHODIESTERASE"/>
    <property type="match status" value="1"/>
</dbReference>
<comment type="cofactor">
    <cofactor evidence="1">
        <name>Fe(3+)</name>
        <dbReference type="ChEBI" id="CHEBI:29034"/>
    </cofactor>
</comment>
<feature type="binding site" evidence="7">
    <location>
        <position position="179"/>
    </location>
    <ligand>
        <name>Fe cation</name>
        <dbReference type="ChEBI" id="CHEBI:24875"/>
        <label>1</label>
    </ligand>
</feature>
<dbReference type="FunFam" id="3.60.21.10:FF:000016">
    <property type="entry name" value="Putative metallophosphoesterase"/>
    <property type="match status" value="1"/>
</dbReference>
<dbReference type="AlphaFoldDB" id="A0A7G6E0T0"/>
<proteinExistence type="inferred from homology"/>